<feature type="compositionally biased region" description="Low complexity" evidence="5">
    <location>
        <begin position="397"/>
        <end position="416"/>
    </location>
</feature>
<feature type="compositionally biased region" description="Polar residues" evidence="5">
    <location>
        <begin position="988"/>
        <end position="1007"/>
    </location>
</feature>
<organism evidence="7 8">
    <name type="scientific">Eimeria brunetti</name>
    <dbReference type="NCBI Taxonomy" id="51314"/>
    <lineage>
        <taxon>Eukaryota</taxon>
        <taxon>Sar</taxon>
        <taxon>Alveolata</taxon>
        <taxon>Apicomplexa</taxon>
        <taxon>Conoidasida</taxon>
        <taxon>Coccidia</taxon>
        <taxon>Eucoccidiorida</taxon>
        <taxon>Eimeriorina</taxon>
        <taxon>Eimeriidae</taxon>
        <taxon>Eimeria</taxon>
    </lineage>
</organism>
<feature type="region of interest" description="Disordered" evidence="5">
    <location>
        <begin position="471"/>
        <end position="512"/>
    </location>
</feature>
<evidence type="ECO:0000313" key="7">
    <source>
        <dbReference type="EMBL" id="CDJ51168.1"/>
    </source>
</evidence>
<feature type="compositionally biased region" description="Low complexity" evidence="5">
    <location>
        <begin position="70"/>
        <end position="83"/>
    </location>
</feature>
<dbReference type="GO" id="GO:0003723">
    <property type="term" value="F:RNA binding"/>
    <property type="evidence" value="ECO:0007669"/>
    <property type="project" value="TreeGrafter"/>
</dbReference>
<dbReference type="InterPro" id="IPR056371">
    <property type="entry name" value="DHX37-like_C"/>
</dbReference>
<dbReference type="GO" id="GO:0016787">
    <property type="term" value="F:hydrolase activity"/>
    <property type="evidence" value="ECO:0007669"/>
    <property type="project" value="UniProtKB-KW"/>
</dbReference>
<name>U6LPG4_9EIME</name>
<dbReference type="Proteomes" id="UP000030750">
    <property type="component" value="Unassembled WGS sequence"/>
</dbReference>
<dbReference type="Gene3D" id="3.40.50.300">
    <property type="entry name" value="P-loop containing nucleotide triphosphate hydrolases"/>
    <property type="match status" value="3"/>
</dbReference>
<accession>U6LPG4</accession>
<dbReference type="Pfam" id="PF23362">
    <property type="entry name" value="DHX37_C"/>
    <property type="match status" value="1"/>
</dbReference>
<feature type="region of interest" description="Disordered" evidence="5">
    <location>
        <begin position="367"/>
        <end position="416"/>
    </location>
</feature>
<keyword evidence="3 7" id="KW-0347">Helicase</keyword>
<feature type="compositionally biased region" description="Low complexity" evidence="5">
    <location>
        <begin position="179"/>
        <end position="200"/>
    </location>
</feature>
<dbReference type="InterPro" id="IPR014001">
    <property type="entry name" value="Helicase_ATP-bd"/>
</dbReference>
<evidence type="ECO:0000256" key="2">
    <source>
        <dbReference type="ARBA" id="ARBA00022801"/>
    </source>
</evidence>
<dbReference type="SUPFAM" id="SSF52540">
    <property type="entry name" value="P-loop containing nucleoside triphosphate hydrolases"/>
    <property type="match status" value="1"/>
</dbReference>
<reference evidence="7" key="2">
    <citation type="submission" date="2013-10" db="EMBL/GenBank/DDBJ databases">
        <authorList>
            <person name="Aslett M."/>
        </authorList>
    </citation>
    <scope>NUCLEOTIDE SEQUENCE [LARGE SCALE GENOMIC DNA]</scope>
    <source>
        <strain evidence="7">Houghton</strain>
    </source>
</reference>
<dbReference type="OrthoDB" id="10253254at2759"/>
<dbReference type="VEuPathDB" id="ToxoDB:EBH_0000180"/>
<protein>
    <submittedName>
        <fullName evidence="7">ATP-dependent helicase, putative</fullName>
    </submittedName>
</protein>
<evidence type="ECO:0000313" key="8">
    <source>
        <dbReference type="Proteomes" id="UP000030750"/>
    </source>
</evidence>
<evidence type="ECO:0000256" key="5">
    <source>
        <dbReference type="SAM" id="MobiDB-lite"/>
    </source>
</evidence>
<evidence type="ECO:0000256" key="4">
    <source>
        <dbReference type="ARBA" id="ARBA00022840"/>
    </source>
</evidence>
<dbReference type="EMBL" id="HG712630">
    <property type="protein sequence ID" value="CDJ51168.1"/>
    <property type="molecule type" value="Genomic_DNA"/>
</dbReference>
<dbReference type="InterPro" id="IPR027417">
    <property type="entry name" value="P-loop_NTPase"/>
</dbReference>
<evidence type="ECO:0000256" key="3">
    <source>
        <dbReference type="ARBA" id="ARBA00022806"/>
    </source>
</evidence>
<dbReference type="SMART" id="SM00487">
    <property type="entry name" value="DEXDc"/>
    <property type="match status" value="1"/>
</dbReference>
<feature type="region of interest" description="Disordered" evidence="5">
    <location>
        <begin position="854"/>
        <end position="1094"/>
    </location>
</feature>
<proteinExistence type="predicted"/>
<feature type="compositionally biased region" description="Basic and acidic residues" evidence="5">
    <location>
        <begin position="1066"/>
        <end position="1085"/>
    </location>
</feature>
<feature type="region of interest" description="Disordered" evidence="5">
    <location>
        <begin position="1212"/>
        <end position="1234"/>
    </location>
</feature>
<keyword evidence="4" id="KW-0067">ATP-binding</keyword>
<dbReference type="InterPro" id="IPR001650">
    <property type="entry name" value="Helicase_C-like"/>
</dbReference>
<feature type="region of interest" description="Disordered" evidence="5">
    <location>
        <begin position="178"/>
        <end position="200"/>
    </location>
</feature>
<dbReference type="PANTHER" id="PTHR18934:SF99">
    <property type="entry name" value="ATP-DEPENDENT RNA HELICASE DHX37-RELATED"/>
    <property type="match status" value="1"/>
</dbReference>
<dbReference type="GO" id="GO:0005524">
    <property type="term" value="F:ATP binding"/>
    <property type="evidence" value="ECO:0007669"/>
    <property type="project" value="UniProtKB-KW"/>
</dbReference>
<gene>
    <name evidence="7" type="ORF">EBH_0000180</name>
</gene>
<feature type="compositionally biased region" description="Basic and acidic residues" evidence="5">
    <location>
        <begin position="873"/>
        <end position="886"/>
    </location>
</feature>
<feature type="region of interest" description="Disordered" evidence="5">
    <location>
        <begin position="63"/>
        <end position="87"/>
    </location>
</feature>
<keyword evidence="8" id="KW-1185">Reference proteome</keyword>
<dbReference type="Gene3D" id="1.20.120.1080">
    <property type="match status" value="1"/>
</dbReference>
<dbReference type="PROSITE" id="PS51192">
    <property type="entry name" value="HELICASE_ATP_BIND_1"/>
    <property type="match status" value="1"/>
</dbReference>
<feature type="region of interest" description="Disordered" evidence="5">
    <location>
        <begin position="249"/>
        <end position="349"/>
    </location>
</feature>
<keyword evidence="1" id="KW-0547">Nucleotide-binding</keyword>
<dbReference type="GO" id="GO:0005730">
    <property type="term" value="C:nucleolus"/>
    <property type="evidence" value="ECO:0007669"/>
    <property type="project" value="TreeGrafter"/>
</dbReference>
<sequence length="1667" mass="181709">MGADKDTTKMERGDSTALLDESLFGGESLGGALLLLHQFLLQDSGTGTNALVLMPRKVKGKKASGLKGTQQHLQRQQQQQQKKQSSRKQRKLKQLLVCHFAPAVVRLQQLGMMKAAARAPPLPVLSVALWLVLRLRQLLLLPLLFCKKHKDRDAKAELCEELQKYQLTAIMKPVEEGTGEATAAAAPHAPDDATGSGAHQGAATAAANIDSDELQLAKTQLLLSGGLLLAGVKGRRVQKKARKALLVHQEMQRRKQQLKQQREHRAEQQKLQKEQSTYTVGREGSQQEQQHQQKQKKSVDHSSTSKQDGQPAQQSVQQQKQEEQQQAGQQQQQDQSQHCNERQASSEEQQLVNHKVKNQVKGNAAAVVAASSSNNSSSSSSRSYSTPATDAPPSEPPRSAAPGGAIRGPAAGKAPAVGVKEGKAVALPRIYFSPETATKCLHRSAAIEATRASLPAAEAEGRVLSFLLQQQHPTSREAEDCSNSSSEDEKAPANNVATQGKRKRKKVQDHSGQRHADVLCVAGSTGSGKSTQIPQFVFESGICYPHMLFHKKCQAARELLDEAIGVGPHTTKSAALEEAHAAAAAAGTRATAAAQVGFVSAELTKQGILVKKQLCICITQPRRVAALSLARRVAEELGNPELVGYQVRHDKHNVGPQCRLKFATDGVLLREIQEDFLLRKYCCIVVDEAHERNINVDLLLGLLSRVVTLRRDRFEKEKDTIPPLKVLIMSATLRATDFTANSHLFSPPPALLTLESRTFEVRIHFSKKTPDHYVQAAVRKALQIHTRLPAGSVLVFLTGRAEVLEAVKMLQEWQQRREKRLQTSAAAAFAAGGAATGERESHTEETASEADFLLSDQSDDEPLPLEQKPLASDSDREVSVHSEENAASHSSHRRWPPKPGLPDTLLELSLGSDGEDNDEPQEGVEEAEAEVLQSALSATSRVPGAPHHELGAATDKVSQGGGRGASVAAAGNNDRANPVTKRRKVTAPIQQFQQETAGGPKGTSTQAGEDPQGAEDTLDEKPTRDPATQKLTEEQAFDTPDTSKRRAQRTVSAGGWLGAGAVLRKKPSEEEKKQNSSKGDEKQPETEETEEAHFVPRLTVLPLYATLPRELQRLAFEPPAPDERRLIVATNVAETSLTLPNVRYVVDSGREKRRIFSTGSEGFSYFTVTLTTQAAAQQRAGRIPRPSAFPFPSPPPGTALANARRRLVALGALEPKPHLSKPRRKHQQDDTGEPEVCCTALGRRMSEVPIPPRFAKILLMACSRHKEHGSQFVALACYLVAALSIGELLPALPRQVDASVPAGDETPRDPGRRPWEEYDSDLDAYIWLCGAYSHAKNPTSFCKSYNLDPSRMAEVGALAAQLAQLMLALLQQVPRDHSSEGPPHDAGDDLNVLKGPLRLQPPAQEARRCLHECAVQGLIDHVAVWQDPPRLPPDATPAQRSAARGGYRCAELKGELARVHCTSNILRVSPRPKLIVYNQLIHAGRAVLQLCHPIDDADLSSSDTPLVHHSFLQLPAPAYDVRRDAVVGWSRPTYGPLQLPLPAVERPLPRIRGPVASPLSAQQQQQQQQLYACFAAALIAGRVAPRLKKFGPSLCVTPEGMVAGNHSGTFAVRAFVAELSKRDIASRAELLKLWGSEPKYLLPEFIALLRSYNYEMLQDVHDIWPPI</sequence>
<reference evidence="7" key="1">
    <citation type="submission" date="2013-10" db="EMBL/GenBank/DDBJ databases">
        <title>Genomic analysis of the causative agents of coccidiosis in chickens.</title>
        <authorList>
            <person name="Reid A.J."/>
            <person name="Blake D."/>
            <person name="Billington K."/>
            <person name="Browne H."/>
            <person name="Dunn M."/>
            <person name="Hung S."/>
            <person name="Kawahara F."/>
            <person name="Miranda-Saavedra D."/>
            <person name="Mourier T."/>
            <person name="Nagra H."/>
            <person name="Otto T.D."/>
            <person name="Rawlings N."/>
            <person name="Sanchez A."/>
            <person name="Sanders M."/>
            <person name="Subramaniam C."/>
            <person name="Tay Y."/>
            <person name="Dear P."/>
            <person name="Doerig C."/>
            <person name="Gruber A."/>
            <person name="Parkinson J."/>
            <person name="Shirley M."/>
            <person name="Wan K.L."/>
            <person name="Berriman M."/>
            <person name="Tomley F."/>
            <person name="Pain A."/>
        </authorList>
    </citation>
    <scope>NUCLEOTIDE SEQUENCE [LARGE SCALE GENOMIC DNA]</scope>
    <source>
        <strain evidence="7">Houghton</strain>
    </source>
</reference>
<evidence type="ECO:0000256" key="1">
    <source>
        <dbReference type="ARBA" id="ARBA00022741"/>
    </source>
</evidence>
<dbReference type="PANTHER" id="PTHR18934">
    <property type="entry name" value="ATP-DEPENDENT RNA HELICASE"/>
    <property type="match status" value="1"/>
</dbReference>
<feature type="domain" description="Helicase ATP-binding" evidence="6">
    <location>
        <begin position="573"/>
        <end position="751"/>
    </location>
</feature>
<feature type="compositionally biased region" description="Acidic residues" evidence="5">
    <location>
        <begin position="913"/>
        <end position="929"/>
    </location>
</feature>
<dbReference type="InterPro" id="IPR007502">
    <property type="entry name" value="Helicase-assoc_dom"/>
</dbReference>
<feature type="compositionally biased region" description="Low complexity" evidence="5">
    <location>
        <begin position="367"/>
        <end position="381"/>
    </location>
</feature>
<feature type="compositionally biased region" description="Basic and acidic residues" evidence="5">
    <location>
        <begin position="260"/>
        <end position="273"/>
    </location>
</feature>
<dbReference type="SMART" id="SM00847">
    <property type="entry name" value="HA2"/>
    <property type="match status" value="1"/>
</dbReference>
<keyword evidence="2" id="KW-0378">Hydrolase</keyword>
<evidence type="ECO:0000259" key="6">
    <source>
        <dbReference type="PROSITE" id="PS51192"/>
    </source>
</evidence>
<dbReference type="CDD" id="cd18791">
    <property type="entry name" value="SF2_C_RHA"/>
    <property type="match status" value="1"/>
</dbReference>
<dbReference type="Pfam" id="PF00271">
    <property type="entry name" value="Helicase_C"/>
    <property type="match status" value="1"/>
</dbReference>
<feature type="region of interest" description="Disordered" evidence="5">
    <location>
        <begin position="829"/>
        <end position="848"/>
    </location>
</feature>
<dbReference type="GO" id="GO:0004386">
    <property type="term" value="F:helicase activity"/>
    <property type="evidence" value="ECO:0007669"/>
    <property type="project" value="UniProtKB-KW"/>
</dbReference>
<dbReference type="SMART" id="SM00490">
    <property type="entry name" value="HELICc"/>
    <property type="match status" value="1"/>
</dbReference>
<dbReference type="GO" id="GO:0000462">
    <property type="term" value="P:maturation of SSU-rRNA from tricistronic rRNA transcript (SSU-rRNA, 5.8S rRNA, LSU-rRNA)"/>
    <property type="evidence" value="ECO:0007669"/>
    <property type="project" value="TreeGrafter"/>
</dbReference>
<feature type="compositionally biased region" description="Low complexity" evidence="5">
    <location>
        <begin position="307"/>
        <end position="337"/>
    </location>
</feature>